<feature type="compositionally biased region" description="Basic and acidic residues" evidence="1">
    <location>
        <begin position="209"/>
        <end position="221"/>
    </location>
</feature>
<accession>A0A9E7HG93</accession>
<dbReference type="Proteomes" id="UP001055439">
    <property type="component" value="Chromosome 8"/>
</dbReference>
<sequence>MRSAAYPDLGANRLLLLPEVANMTVLTVERHPWRATTSSASRTLLLPPAHRGGGGGVAGRAPSVQAEAPVGVRRRPAIGRGQGLCSVHHHEPVLEIEPVHPGRLRSGSARVWRPRPSARRDARGRVLPAAARRVVHPAVHLRRGPRGVHPSVLLRARGLHTVRVVFTRPTRGLVGSVRTGPMGPGRGRIGPDPESRGGEDEGDGARANTEVDLRPPGREPK</sequence>
<feature type="region of interest" description="Disordered" evidence="1">
    <location>
        <begin position="173"/>
        <end position="221"/>
    </location>
</feature>
<evidence type="ECO:0000313" key="3">
    <source>
        <dbReference type="Proteomes" id="UP001055439"/>
    </source>
</evidence>
<evidence type="ECO:0000256" key="1">
    <source>
        <dbReference type="SAM" id="MobiDB-lite"/>
    </source>
</evidence>
<keyword evidence="3" id="KW-1185">Reference proteome</keyword>
<evidence type="ECO:0000313" key="2">
    <source>
        <dbReference type="EMBL" id="URE29238.1"/>
    </source>
</evidence>
<dbReference type="EMBL" id="CP097510">
    <property type="protein sequence ID" value="URE29238.1"/>
    <property type="molecule type" value="Genomic_DNA"/>
</dbReference>
<reference evidence="2" key="1">
    <citation type="submission" date="2022-05" db="EMBL/GenBank/DDBJ databases">
        <title>The Musa troglodytarum L. genome provides insights into the mechanism of non-climacteric behaviour and enrichment of carotenoids.</title>
        <authorList>
            <person name="Wang J."/>
        </authorList>
    </citation>
    <scope>NUCLEOTIDE SEQUENCE</scope>
    <source>
        <tissue evidence="2">Leaf</tissue>
    </source>
</reference>
<proteinExistence type="predicted"/>
<gene>
    <name evidence="2" type="ORF">MUK42_24156</name>
</gene>
<name>A0A9E7HG93_9LILI</name>
<dbReference type="AlphaFoldDB" id="A0A9E7HG93"/>
<protein>
    <submittedName>
        <fullName evidence="2">Uncharacterized protein</fullName>
    </submittedName>
</protein>
<feature type="compositionally biased region" description="Basic and acidic residues" evidence="1">
    <location>
        <begin position="189"/>
        <end position="199"/>
    </location>
</feature>
<feature type="region of interest" description="Disordered" evidence="1">
    <location>
        <begin position="44"/>
        <end position="68"/>
    </location>
</feature>
<dbReference type="OrthoDB" id="1924787at2759"/>
<organism evidence="2 3">
    <name type="scientific">Musa troglodytarum</name>
    <name type="common">fe'i banana</name>
    <dbReference type="NCBI Taxonomy" id="320322"/>
    <lineage>
        <taxon>Eukaryota</taxon>
        <taxon>Viridiplantae</taxon>
        <taxon>Streptophyta</taxon>
        <taxon>Embryophyta</taxon>
        <taxon>Tracheophyta</taxon>
        <taxon>Spermatophyta</taxon>
        <taxon>Magnoliopsida</taxon>
        <taxon>Liliopsida</taxon>
        <taxon>Zingiberales</taxon>
        <taxon>Musaceae</taxon>
        <taxon>Musa</taxon>
    </lineage>
</organism>